<protein>
    <submittedName>
        <fullName evidence="1">Uncharacterized protein</fullName>
    </submittedName>
</protein>
<dbReference type="InterPro" id="IPR036890">
    <property type="entry name" value="HATPase_C_sf"/>
</dbReference>
<proteinExistence type="predicted"/>
<dbReference type="OrthoDB" id="355331at2"/>
<dbReference type="RefSeq" id="WP_074641051.1">
    <property type="nucleotide sequence ID" value="NZ_AP025286.1"/>
</dbReference>
<dbReference type="EMBL" id="FOFU01000002">
    <property type="protein sequence ID" value="SEP97412.1"/>
    <property type="molecule type" value="Genomic_DNA"/>
</dbReference>
<evidence type="ECO:0000313" key="2">
    <source>
        <dbReference type="Proteomes" id="UP000182360"/>
    </source>
</evidence>
<dbReference type="STRING" id="163.SAMN04487775_106142"/>
<name>A0A1H9C8C5_9SPIR</name>
<reference evidence="1 2" key="1">
    <citation type="submission" date="2016-10" db="EMBL/GenBank/DDBJ databases">
        <authorList>
            <person name="de Groot N.N."/>
        </authorList>
    </citation>
    <scope>NUCLEOTIDE SEQUENCE [LARGE SCALE GENOMIC DNA]</scope>
    <source>
        <strain evidence="1 2">B25</strain>
    </source>
</reference>
<dbReference type="AlphaFoldDB" id="A0A1H9C8C5"/>
<accession>A0A1H9C8C5</accession>
<dbReference type="Proteomes" id="UP000182360">
    <property type="component" value="Unassembled WGS sequence"/>
</dbReference>
<sequence>MKVDNKVISEADIESIKAAVQSRKPVDFFCYTLTPEQKDRFLKILKVFLQECNQEYLFNYLSYCLFELLDNASKANAKRIYFKEHSLNINDENDYKHGMKEFKETLDENALHYETELEAGKLEVHLLLSADDVISITVSNNTKITESEYKRIKEKIEKTKVYNTMADAINDIDQTEGSGLGIITVLIMLKKLGLASDHLQFQTTDTETIATIEIPKDTLEEL</sequence>
<organism evidence="1 2">
    <name type="scientific">Treponema bryantii</name>
    <dbReference type="NCBI Taxonomy" id="163"/>
    <lineage>
        <taxon>Bacteria</taxon>
        <taxon>Pseudomonadati</taxon>
        <taxon>Spirochaetota</taxon>
        <taxon>Spirochaetia</taxon>
        <taxon>Spirochaetales</taxon>
        <taxon>Treponemataceae</taxon>
        <taxon>Treponema</taxon>
    </lineage>
</organism>
<keyword evidence="2" id="KW-1185">Reference proteome</keyword>
<evidence type="ECO:0000313" key="1">
    <source>
        <dbReference type="EMBL" id="SEP97412.1"/>
    </source>
</evidence>
<dbReference type="SUPFAM" id="SSF55874">
    <property type="entry name" value="ATPase domain of HSP90 chaperone/DNA topoisomerase II/histidine kinase"/>
    <property type="match status" value="1"/>
</dbReference>
<gene>
    <name evidence="1" type="ORF">SAMN04487977_10282</name>
</gene>